<gene>
    <name evidence="1" type="ORF">ENS29_13005</name>
</gene>
<dbReference type="EMBL" id="DSUH01000299">
    <property type="protein sequence ID" value="HGU33754.1"/>
    <property type="molecule type" value="Genomic_DNA"/>
</dbReference>
<name>A0A7C4VZ44_9BACT</name>
<organism evidence="1">
    <name type="scientific">Desulfatirhabdium butyrativorans</name>
    <dbReference type="NCBI Taxonomy" id="340467"/>
    <lineage>
        <taxon>Bacteria</taxon>
        <taxon>Pseudomonadati</taxon>
        <taxon>Thermodesulfobacteriota</taxon>
        <taxon>Desulfobacteria</taxon>
        <taxon>Desulfobacterales</taxon>
        <taxon>Desulfatirhabdiaceae</taxon>
        <taxon>Desulfatirhabdium</taxon>
    </lineage>
</organism>
<evidence type="ECO:0000313" key="1">
    <source>
        <dbReference type="EMBL" id="HGU33754.1"/>
    </source>
</evidence>
<dbReference type="AlphaFoldDB" id="A0A7C4VZ44"/>
<reference evidence="1" key="1">
    <citation type="journal article" date="2020" name="mSystems">
        <title>Genome- and Community-Level Interaction Insights into Carbon Utilization and Element Cycling Functions of Hydrothermarchaeota in Hydrothermal Sediment.</title>
        <authorList>
            <person name="Zhou Z."/>
            <person name="Liu Y."/>
            <person name="Xu W."/>
            <person name="Pan J."/>
            <person name="Luo Z.H."/>
            <person name="Li M."/>
        </authorList>
    </citation>
    <scope>NUCLEOTIDE SEQUENCE [LARGE SCALE GENOMIC DNA]</scope>
    <source>
        <strain evidence="1">SpSt-477</strain>
    </source>
</reference>
<accession>A0A7C4VZ44</accession>
<comment type="caution">
    <text evidence="1">The sequence shown here is derived from an EMBL/GenBank/DDBJ whole genome shotgun (WGS) entry which is preliminary data.</text>
</comment>
<sequence>MIYLNPFDIHRLTKESAKEVHEFSASIGGSVDVPDTIRRSLLLFCFNGMPDFVVIAMPGMEAAIPRTAFMDALDWKRR</sequence>
<protein>
    <submittedName>
        <fullName evidence="1">Uncharacterized protein</fullName>
    </submittedName>
</protein>
<proteinExistence type="predicted"/>